<evidence type="ECO:0000313" key="2">
    <source>
        <dbReference type="Proteomes" id="UP001189429"/>
    </source>
</evidence>
<sequence>SDSENENDAAKGKEEMNKCEKELNGEIPGLLGTSCQLLAVLKGLQGKNYAWFGPFSQEANAAVSGLETTKQQLTEQIQG</sequence>
<feature type="non-terminal residue" evidence="1">
    <location>
        <position position="1"/>
    </location>
</feature>
<dbReference type="Proteomes" id="UP001189429">
    <property type="component" value="Unassembled WGS sequence"/>
</dbReference>
<name>A0ABN9VVA3_9DINO</name>
<comment type="caution">
    <text evidence="1">The sequence shown here is derived from an EMBL/GenBank/DDBJ whole genome shotgun (WGS) entry which is preliminary data.</text>
</comment>
<gene>
    <name evidence="1" type="ORF">PCOR1329_LOCUS61559</name>
</gene>
<protein>
    <submittedName>
        <fullName evidence="1">Uncharacterized protein</fullName>
    </submittedName>
</protein>
<organism evidence="1 2">
    <name type="scientific">Prorocentrum cordatum</name>
    <dbReference type="NCBI Taxonomy" id="2364126"/>
    <lineage>
        <taxon>Eukaryota</taxon>
        <taxon>Sar</taxon>
        <taxon>Alveolata</taxon>
        <taxon>Dinophyceae</taxon>
        <taxon>Prorocentrales</taxon>
        <taxon>Prorocentraceae</taxon>
        <taxon>Prorocentrum</taxon>
    </lineage>
</organism>
<proteinExistence type="predicted"/>
<evidence type="ECO:0000313" key="1">
    <source>
        <dbReference type="EMBL" id="CAK0877518.1"/>
    </source>
</evidence>
<accession>A0ABN9VVA3</accession>
<keyword evidence="2" id="KW-1185">Reference proteome</keyword>
<dbReference type="EMBL" id="CAUYUJ010017747">
    <property type="protein sequence ID" value="CAK0877518.1"/>
    <property type="molecule type" value="Genomic_DNA"/>
</dbReference>
<feature type="non-terminal residue" evidence="1">
    <location>
        <position position="79"/>
    </location>
</feature>
<reference evidence="1" key="1">
    <citation type="submission" date="2023-10" db="EMBL/GenBank/DDBJ databases">
        <authorList>
            <person name="Chen Y."/>
            <person name="Shah S."/>
            <person name="Dougan E. K."/>
            <person name="Thang M."/>
            <person name="Chan C."/>
        </authorList>
    </citation>
    <scope>NUCLEOTIDE SEQUENCE [LARGE SCALE GENOMIC DNA]</scope>
</reference>